<accession>A0A2K4YGJ9</accession>
<dbReference type="EMBL" id="FXEG02000005">
    <property type="protein sequence ID" value="SOX55909.1"/>
    <property type="molecule type" value="Genomic_DNA"/>
</dbReference>
<dbReference type="SUPFAM" id="SSF140453">
    <property type="entry name" value="EsxAB dimer-like"/>
    <property type="match status" value="1"/>
</dbReference>
<dbReference type="Pfam" id="PF06013">
    <property type="entry name" value="WXG100"/>
    <property type="match status" value="1"/>
</dbReference>
<dbReference type="OrthoDB" id="4640046at2"/>
<name>A0A2K4YGJ9_9MYCO</name>
<dbReference type="Proteomes" id="UP000236318">
    <property type="component" value="Unassembled WGS sequence"/>
</dbReference>
<evidence type="ECO:0000313" key="2">
    <source>
        <dbReference type="Proteomes" id="UP000236318"/>
    </source>
</evidence>
<proteinExistence type="predicted"/>
<evidence type="ECO:0000313" key="1">
    <source>
        <dbReference type="EMBL" id="SOX55909.1"/>
    </source>
</evidence>
<protein>
    <submittedName>
        <fullName evidence="1">WXG100 family type VII secretion target</fullName>
    </submittedName>
</protein>
<sequence length="100" mass="10762">MPEMKTDAATLSAEAENFDRISNELRHVIHQVESAGAELAPQWRGQAGDAAQLALARFRDAGQIQVKELGDITGNIQTAGIQYTSADDEHASSMSSQMGF</sequence>
<dbReference type="InterPro" id="IPR036689">
    <property type="entry name" value="ESAT-6-like_sf"/>
</dbReference>
<dbReference type="AlphaFoldDB" id="A0A2K4YGJ9"/>
<reference evidence="1" key="1">
    <citation type="submission" date="2018-01" db="EMBL/GenBank/DDBJ databases">
        <authorList>
            <consortium name="Urmite Genomes"/>
        </authorList>
    </citation>
    <scope>NUCLEOTIDE SEQUENCE [LARGE SCALE GENOMIC DNA]</scope>
    <source>
        <strain evidence="1">AFP003</strain>
    </source>
</reference>
<dbReference type="RefSeq" id="WP_096290006.1">
    <property type="nucleotide sequence ID" value="NZ_FXEG02000005.1"/>
</dbReference>
<dbReference type="InterPro" id="IPR010310">
    <property type="entry name" value="T7SS_ESAT-6-like"/>
</dbReference>
<organism evidence="1 2">
    <name type="scientific">Mycobacterium ahvazicum</name>
    <dbReference type="NCBI Taxonomy" id="1964395"/>
    <lineage>
        <taxon>Bacteria</taxon>
        <taxon>Bacillati</taxon>
        <taxon>Actinomycetota</taxon>
        <taxon>Actinomycetes</taxon>
        <taxon>Mycobacteriales</taxon>
        <taxon>Mycobacteriaceae</taxon>
        <taxon>Mycobacterium</taxon>
        <taxon>Mycobacterium simiae complex</taxon>
    </lineage>
</organism>
<gene>
    <name evidence="1" type="ORF">MAAFP003_4605</name>
</gene>
<comment type="caution">
    <text evidence="1">The sequence shown here is derived from an EMBL/GenBank/DDBJ whole genome shotgun (WGS) entry which is preliminary data.</text>
</comment>
<dbReference type="Gene3D" id="1.10.287.1060">
    <property type="entry name" value="ESAT-6-like"/>
    <property type="match status" value="1"/>
</dbReference>
<keyword evidence="2" id="KW-1185">Reference proteome</keyword>